<dbReference type="Pfam" id="PF05045">
    <property type="entry name" value="RgpF"/>
    <property type="match status" value="1"/>
</dbReference>
<dbReference type="Proteomes" id="UP000219111">
    <property type="component" value="Unassembled WGS sequence"/>
</dbReference>
<organism evidence="1 2">
    <name type="scientific">Rhodobacter maris</name>
    <dbReference type="NCBI Taxonomy" id="446682"/>
    <lineage>
        <taxon>Bacteria</taxon>
        <taxon>Pseudomonadati</taxon>
        <taxon>Pseudomonadota</taxon>
        <taxon>Alphaproteobacteria</taxon>
        <taxon>Rhodobacterales</taxon>
        <taxon>Rhodobacter group</taxon>
        <taxon>Rhodobacter</taxon>
    </lineage>
</organism>
<accession>A0A285TAT4</accession>
<dbReference type="InterPro" id="IPR007739">
    <property type="entry name" value="RgpF"/>
</dbReference>
<sequence>MIPGWKIKREAHRLLDQIASIPRKILEMSDRKRYDAERWEKISVTEGRGAPGDKFAIFLIYQPGPLPGSVLETCEYFCRHDYNIVLVSNGTLPDASRERLNACCRYILERPNFGYDFGGYRDGIHFLLGKAVSPSDLVILNDSIWFPMVAGSAVLPRIESLQSDIGGLLMSPRRIGKLRKVTRLLSRRKPPFEFLESYFIHLRRPIWESTAFRDYWQTYEQSSSKAVTVKKGELGFSQAMAAAGFSLDALLRRDLFIEDIRKRPESFLDKTLKYAAYSDAPFREAAKDLASGKGGAELCERKRAHVIAVALRRRVNSSFCWATEEIFATHFIKKHNGFLFQKSREKYIEAVDAGDIVVDAPAALEEIRQRVARDKK</sequence>
<protein>
    <submittedName>
        <fullName evidence="1">Rhamnan synthesis protein F</fullName>
    </submittedName>
</protein>
<gene>
    <name evidence="1" type="ORF">SAMN05877831_11648</name>
</gene>
<dbReference type="EMBL" id="OBMT01000016">
    <property type="protein sequence ID" value="SOC18352.1"/>
    <property type="molecule type" value="Genomic_DNA"/>
</dbReference>
<proteinExistence type="predicted"/>
<evidence type="ECO:0000313" key="2">
    <source>
        <dbReference type="Proteomes" id="UP000219111"/>
    </source>
</evidence>
<reference evidence="2" key="1">
    <citation type="submission" date="2017-08" db="EMBL/GenBank/DDBJ databases">
        <authorList>
            <person name="Varghese N."/>
            <person name="Submissions S."/>
        </authorList>
    </citation>
    <scope>NUCLEOTIDE SEQUENCE [LARGE SCALE GENOMIC DNA]</scope>
    <source>
        <strain evidence="2">JA276</strain>
    </source>
</reference>
<evidence type="ECO:0000313" key="1">
    <source>
        <dbReference type="EMBL" id="SOC18352.1"/>
    </source>
</evidence>
<keyword evidence="2" id="KW-1185">Reference proteome</keyword>
<dbReference type="AlphaFoldDB" id="A0A285TAT4"/>
<name>A0A285TAT4_9RHOB</name>
<dbReference type="RefSeq" id="WP_176518672.1">
    <property type="nucleotide sequence ID" value="NZ_OBMT01000016.1"/>
</dbReference>